<dbReference type="RefSeq" id="WP_027198533.1">
    <property type="nucleotide sequence ID" value="NZ_CP017561.2"/>
</dbReference>
<gene>
    <name evidence="1" type="ORF">BJG93_00630</name>
</gene>
<evidence type="ECO:0000313" key="2">
    <source>
        <dbReference type="Proteomes" id="UP000179860"/>
    </source>
</evidence>
<name>A0A1I9YCN9_9BURK</name>
<proteinExistence type="predicted"/>
<reference evidence="1" key="2">
    <citation type="submission" date="2021-06" db="EMBL/GenBank/DDBJ databases">
        <authorList>
            <person name="Rogers T.H."/>
            <person name="Ramsay J.P."/>
            <person name="Wang P."/>
            <person name="Terpolilli J."/>
        </authorList>
    </citation>
    <scope>NUCLEOTIDE SEQUENCE</scope>
    <source>
        <strain evidence="1">WSM5005</strain>
    </source>
</reference>
<dbReference type="Proteomes" id="UP000179860">
    <property type="component" value="Chromosome 1"/>
</dbReference>
<dbReference type="STRING" id="754502.BJG93_00630"/>
<accession>A0A1I9YCN9</accession>
<evidence type="ECO:0000313" key="1">
    <source>
        <dbReference type="EMBL" id="APA84072.1"/>
    </source>
</evidence>
<protein>
    <submittedName>
        <fullName evidence="1">Uncharacterized protein</fullName>
    </submittedName>
</protein>
<reference evidence="1" key="1">
    <citation type="submission" date="2016-09" db="EMBL/GenBank/DDBJ databases">
        <title>The Complete Genome of Burkholderia sprentiae wsm5005.</title>
        <authorList>
            <person name="De Meyer S."/>
            <person name="Wang P."/>
            <person name="Terpolilli J."/>
        </authorList>
    </citation>
    <scope>NUCLEOTIDE SEQUENCE [LARGE SCALE GENOMIC DNA]</scope>
    <source>
        <strain evidence="1">WSM5005</strain>
    </source>
</reference>
<keyword evidence="2" id="KW-1185">Reference proteome</keyword>
<dbReference type="AlphaFoldDB" id="A0A1I9YCN9"/>
<organism evidence="1 2">
    <name type="scientific">Paraburkholderia sprentiae WSM5005</name>
    <dbReference type="NCBI Taxonomy" id="754502"/>
    <lineage>
        <taxon>Bacteria</taxon>
        <taxon>Pseudomonadati</taxon>
        <taxon>Pseudomonadota</taxon>
        <taxon>Betaproteobacteria</taxon>
        <taxon>Burkholderiales</taxon>
        <taxon>Burkholderiaceae</taxon>
        <taxon>Paraburkholderia</taxon>
    </lineage>
</organism>
<sequence length="328" mass="37288">MYERFCLLATALKLPPWEGPALTAFLRELKRRVEAKAVRLETLLPGISFATSRDAICRASVMLDWRRMEEALDRIESQQELEEQAWDLIDMVPACYEPDASDFPLAALPRVSVRTFADRLEGALRLDAPHAYQLTAELYGARDWPTLAGSRPFLPIAEPLYSYRRGVAPECAWLEPSEAAYRADEEFEAMAQLRQEIFQADLAQNEFVDQPGLLCAGAVGAALHLVNREYEIAEWKARSTLQAVEVDYPDDCRRPLALGSRTHLLYIRLRAALYASLAHAGKTEEAHLERARLTARGKEYRADYERLLRQWAPRDARPQHRTALHVVA</sequence>
<dbReference type="OrthoDB" id="9124851at2"/>
<dbReference type="EMBL" id="CP017561">
    <property type="protein sequence ID" value="APA84072.1"/>
    <property type="molecule type" value="Genomic_DNA"/>
</dbReference>
<dbReference type="KEGG" id="pspw:BJG93_00630"/>